<evidence type="ECO:0000313" key="2">
    <source>
        <dbReference type="Proteomes" id="UP000184275"/>
    </source>
</evidence>
<proteinExistence type="predicted"/>
<dbReference type="Proteomes" id="UP000184275">
    <property type="component" value="Unassembled WGS sequence"/>
</dbReference>
<name>A0A1M6U612_9BACT</name>
<dbReference type="PROSITE" id="PS51257">
    <property type="entry name" value="PROKAR_LIPOPROTEIN"/>
    <property type="match status" value="1"/>
</dbReference>
<dbReference type="EMBL" id="FRAW01000012">
    <property type="protein sequence ID" value="SHK64599.1"/>
    <property type="molecule type" value="Genomic_DNA"/>
</dbReference>
<gene>
    <name evidence="1" type="ORF">SAMN05720469_11263</name>
</gene>
<sequence>MRFSFPLIVFSVGVIFLAGCSTELDSRGAERLQFSLRTPPNVKTIYEVILGNREAKKYQEIHGPVKFILQRSYMMQKDESGNLLEPHFSGTVKIHYLPNGEVADFSSFDSSGTINTFAQVVHKANRREIYVHLFDADKDFVYFLANDNRIIEENSNPFYRQSPIDGSWNSSDGHLSWEENGKRQIVAVTGSSPSVQYRHLYEYDERDSLVRIVALNPDGKKIGSLERHFKDGVLQTVQFRFDERIFYPDLLNWTETYSYDAQGRLIRVITKHSKAWSPKNDTIRYVYRDSVNFSAKNTYRHGEWESSTVFDSLGNATFIETFGSFVYEGADGTAESYDAERIIREIHYYGEAGNGNSASISPINSRKVSWVSLSADEFFRSSPDSAYYCERDKNRIRCRELRHVPGTIFLNFVESVMYKNASEVYLKLNSGRASKPMLFSHGKCAAFIPESNELLFGNALVSFKRYPFEQFLGDTLSFSLNDFPCEAK</sequence>
<protein>
    <submittedName>
        <fullName evidence="1">YD repeat-containing protein</fullName>
    </submittedName>
</protein>
<evidence type="ECO:0000313" key="1">
    <source>
        <dbReference type="EMBL" id="SHK64599.1"/>
    </source>
</evidence>
<keyword evidence="2" id="KW-1185">Reference proteome</keyword>
<accession>A0A1M6U612</accession>
<organism evidence="1 2">
    <name type="scientific">Fibrobacter intestinalis</name>
    <dbReference type="NCBI Taxonomy" id="28122"/>
    <lineage>
        <taxon>Bacteria</taxon>
        <taxon>Pseudomonadati</taxon>
        <taxon>Fibrobacterota</taxon>
        <taxon>Fibrobacteria</taxon>
        <taxon>Fibrobacterales</taxon>
        <taxon>Fibrobacteraceae</taxon>
        <taxon>Fibrobacter</taxon>
    </lineage>
</organism>
<dbReference type="Gene3D" id="2.180.10.10">
    <property type="entry name" value="RHS repeat-associated core"/>
    <property type="match status" value="1"/>
</dbReference>
<reference evidence="2" key="1">
    <citation type="submission" date="2016-11" db="EMBL/GenBank/DDBJ databases">
        <authorList>
            <person name="Varghese N."/>
            <person name="Submissions S."/>
        </authorList>
    </citation>
    <scope>NUCLEOTIDE SEQUENCE [LARGE SCALE GENOMIC DNA]</scope>
    <source>
        <strain evidence="2">UWOS</strain>
    </source>
</reference>
<dbReference type="AlphaFoldDB" id="A0A1M6U612"/>